<feature type="compositionally biased region" description="Basic and acidic residues" evidence="1">
    <location>
        <begin position="12"/>
        <end position="25"/>
    </location>
</feature>
<dbReference type="Proteomes" id="UP001482620">
    <property type="component" value="Unassembled WGS sequence"/>
</dbReference>
<keyword evidence="3" id="KW-1185">Reference proteome</keyword>
<evidence type="ECO:0000256" key="1">
    <source>
        <dbReference type="SAM" id="MobiDB-lite"/>
    </source>
</evidence>
<feature type="region of interest" description="Disordered" evidence="1">
    <location>
        <begin position="1"/>
        <end position="60"/>
    </location>
</feature>
<gene>
    <name evidence="2" type="ORF">ILYODFUR_036404</name>
</gene>
<comment type="caution">
    <text evidence="2">The sequence shown here is derived from an EMBL/GenBank/DDBJ whole genome shotgun (WGS) entry which is preliminary data.</text>
</comment>
<accession>A0ABV0VLL1</accession>
<feature type="region of interest" description="Disordered" evidence="1">
    <location>
        <begin position="107"/>
        <end position="128"/>
    </location>
</feature>
<dbReference type="EMBL" id="JAHRIQ010111647">
    <property type="protein sequence ID" value="MEQ2257607.1"/>
    <property type="molecule type" value="Genomic_DNA"/>
</dbReference>
<feature type="compositionally biased region" description="Polar residues" evidence="1">
    <location>
        <begin position="43"/>
        <end position="52"/>
    </location>
</feature>
<organism evidence="2 3">
    <name type="scientific">Ilyodon furcidens</name>
    <name type="common">goldbreast splitfin</name>
    <dbReference type="NCBI Taxonomy" id="33524"/>
    <lineage>
        <taxon>Eukaryota</taxon>
        <taxon>Metazoa</taxon>
        <taxon>Chordata</taxon>
        <taxon>Craniata</taxon>
        <taxon>Vertebrata</taxon>
        <taxon>Euteleostomi</taxon>
        <taxon>Actinopterygii</taxon>
        <taxon>Neopterygii</taxon>
        <taxon>Teleostei</taxon>
        <taxon>Neoteleostei</taxon>
        <taxon>Acanthomorphata</taxon>
        <taxon>Ovalentaria</taxon>
        <taxon>Atherinomorphae</taxon>
        <taxon>Cyprinodontiformes</taxon>
        <taxon>Goodeidae</taxon>
        <taxon>Ilyodon</taxon>
    </lineage>
</organism>
<evidence type="ECO:0000313" key="2">
    <source>
        <dbReference type="EMBL" id="MEQ2257607.1"/>
    </source>
</evidence>
<name>A0ABV0VLL1_9TELE</name>
<sequence length="160" mass="18261">MEQRQQNTKCKGGAEKMRDRKKEALQESASTNVNISDLFGRPSHSSGSGISTRNERSDDTAYSSFCENVAEDDPVPDKPIESQRDQILIWGKEKTCLKTIYKNKGNNTMAEDDSAIDRDTTQEEDLDAPQSEIDYFTRPNQRHYTSLFIFTLNRKQTSLQ</sequence>
<reference evidence="2 3" key="1">
    <citation type="submission" date="2021-06" db="EMBL/GenBank/DDBJ databases">
        <authorList>
            <person name="Palmer J.M."/>
        </authorList>
    </citation>
    <scope>NUCLEOTIDE SEQUENCE [LARGE SCALE GENOMIC DNA]</scope>
    <source>
        <strain evidence="3">if_2019</strain>
        <tissue evidence="2">Muscle</tissue>
    </source>
</reference>
<evidence type="ECO:0000313" key="3">
    <source>
        <dbReference type="Proteomes" id="UP001482620"/>
    </source>
</evidence>
<protein>
    <submittedName>
        <fullName evidence="2">Uncharacterized protein</fullName>
    </submittedName>
</protein>
<proteinExistence type="predicted"/>